<protein>
    <submittedName>
        <fullName evidence="1">Uncharacterized protein</fullName>
    </submittedName>
</protein>
<evidence type="ECO:0000313" key="2">
    <source>
        <dbReference type="Proteomes" id="UP001213664"/>
    </source>
</evidence>
<organism evidence="1 2">
    <name type="scientific">Candidatus Brevundimonas colombiensis</name>
    <dbReference type="NCBI Taxonomy" id="3121376"/>
    <lineage>
        <taxon>Bacteria</taxon>
        <taxon>Pseudomonadati</taxon>
        <taxon>Pseudomonadota</taxon>
        <taxon>Alphaproteobacteria</taxon>
        <taxon>Caulobacterales</taxon>
        <taxon>Caulobacteraceae</taxon>
        <taxon>Brevundimonas</taxon>
    </lineage>
</organism>
<dbReference type="Proteomes" id="UP001213664">
    <property type="component" value="Chromosome"/>
</dbReference>
<sequence length="113" mass="11941">MRNMQVGVRVARQVRTAEHAIDQAMIEVCRLVQTSLEGRVESRLAAEVGQSAIEHIIAGLGQLAAVRASVVAGHADLATVADDHGIGWRMDGMGESKTDPKVTASLDVVKLAA</sequence>
<dbReference type="AlphaFoldDB" id="A0AAJ5X196"/>
<gene>
    <name evidence="1" type="ORF">P0Y50_05750</name>
</gene>
<accession>A0AAJ5X196</accession>
<proteinExistence type="predicted"/>
<reference evidence="1" key="1">
    <citation type="submission" date="2023-03" db="EMBL/GenBank/DDBJ databases">
        <title>Andean soil-derived lignocellulolytic bacterial consortium as a source of novel taxa and putative plastic-active enzymes.</title>
        <authorList>
            <person name="Diaz-Garcia L."/>
            <person name="Chuvochina M."/>
            <person name="Feuerriegel G."/>
            <person name="Bunk B."/>
            <person name="Sproer C."/>
            <person name="Streit W.R."/>
            <person name="Rodriguez L.M."/>
            <person name="Overmann J."/>
            <person name="Jimenez D.J."/>
        </authorList>
    </citation>
    <scope>NUCLEOTIDE SEQUENCE</scope>
    <source>
        <strain evidence="1">MAG 833</strain>
    </source>
</reference>
<name>A0AAJ5X196_9CAUL</name>
<evidence type="ECO:0000313" key="1">
    <source>
        <dbReference type="EMBL" id="WEK41109.1"/>
    </source>
</evidence>
<dbReference type="EMBL" id="CP119326">
    <property type="protein sequence ID" value="WEK41109.1"/>
    <property type="molecule type" value="Genomic_DNA"/>
</dbReference>